<dbReference type="EMBL" id="GBXM01014407">
    <property type="protein sequence ID" value="JAH94170.1"/>
    <property type="molecule type" value="Transcribed_RNA"/>
</dbReference>
<proteinExistence type="predicted"/>
<accession>A0A0E9WX57</accession>
<organism evidence="1">
    <name type="scientific">Anguilla anguilla</name>
    <name type="common">European freshwater eel</name>
    <name type="synonym">Muraena anguilla</name>
    <dbReference type="NCBI Taxonomy" id="7936"/>
    <lineage>
        <taxon>Eukaryota</taxon>
        <taxon>Metazoa</taxon>
        <taxon>Chordata</taxon>
        <taxon>Craniata</taxon>
        <taxon>Vertebrata</taxon>
        <taxon>Euteleostomi</taxon>
        <taxon>Actinopterygii</taxon>
        <taxon>Neopterygii</taxon>
        <taxon>Teleostei</taxon>
        <taxon>Anguilliformes</taxon>
        <taxon>Anguillidae</taxon>
        <taxon>Anguilla</taxon>
    </lineage>
</organism>
<reference evidence="1" key="1">
    <citation type="submission" date="2014-11" db="EMBL/GenBank/DDBJ databases">
        <authorList>
            <person name="Amaro Gonzalez C."/>
        </authorList>
    </citation>
    <scope>NUCLEOTIDE SEQUENCE</scope>
</reference>
<sequence length="57" mass="6609">MSMLVFPKPLSAFGCAFLARKTCVFDAFNPLGPYWASQRKGLWSWSVMQKYQHVHDQ</sequence>
<reference evidence="1" key="2">
    <citation type="journal article" date="2015" name="Fish Shellfish Immunol.">
        <title>Early steps in the European eel (Anguilla anguilla)-Vibrio vulnificus interaction in the gills: Role of the RtxA13 toxin.</title>
        <authorList>
            <person name="Callol A."/>
            <person name="Pajuelo D."/>
            <person name="Ebbesson L."/>
            <person name="Teles M."/>
            <person name="MacKenzie S."/>
            <person name="Amaro C."/>
        </authorList>
    </citation>
    <scope>NUCLEOTIDE SEQUENCE</scope>
</reference>
<evidence type="ECO:0000313" key="1">
    <source>
        <dbReference type="EMBL" id="JAH94170.1"/>
    </source>
</evidence>
<name>A0A0E9WX57_ANGAN</name>
<protein>
    <submittedName>
        <fullName evidence="1">Uncharacterized protein</fullName>
    </submittedName>
</protein>
<dbReference type="AlphaFoldDB" id="A0A0E9WX57"/>